<dbReference type="Gene3D" id="3.30.390.50">
    <property type="entry name" value="CO dehydrogenase flavoprotein, C-terminal domain"/>
    <property type="match status" value="1"/>
</dbReference>
<dbReference type="SUPFAM" id="SSF56176">
    <property type="entry name" value="FAD-binding/transporter-associated domain-like"/>
    <property type="match status" value="1"/>
</dbReference>
<dbReference type="SMART" id="SM01092">
    <property type="entry name" value="CO_deh_flav_C"/>
    <property type="match status" value="1"/>
</dbReference>
<keyword evidence="6" id="KW-1185">Reference proteome</keyword>
<dbReference type="InterPro" id="IPR016169">
    <property type="entry name" value="FAD-bd_PCMH_sub2"/>
</dbReference>
<comment type="caution">
    <text evidence="5">The sequence shown here is derived from an EMBL/GenBank/DDBJ whole genome shotgun (WGS) entry which is preliminary data.</text>
</comment>
<sequence>MLAFEMERPRSLASAAEILEKHGSQAMVKAGGTDVIVWMRKHAVHPALLVDLSEIPELKGISFYPHRGIKIGALATVNEAAENEDVKRYYPVLRDACLSHSDVLIRNKATVLGNICASVPSGDIIPSFAVYEAVLHVFGPGGERDIPFSDFITGPRKNCLSPGEIVTAATLPLPGGRSAGCYLKLARRNALDLAQVGVACLAVDGEAGRTYRIACGAVAPRPVRATGAEKILEGVTAPGDDLLDRAGKAAAEASNPITDVRASREYRISMVDELTKRAVALCAERLQGGSAS</sequence>
<dbReference type="InterPro" id="IPR036683">
    <property type="entry name" value="CO_DH_flav_C_dom_sf"/>
</dbReference>
<evidence type="ECO:0000256" key="2">
    <source>
        <dbReference type="ARBA" id="ARBA00022827"/>
    </source>
</evidence>
<feature type="domain" description="FAD-binding PCMH-type" evidence="4">
    <location>
        <begin position="1"/>
        <end position="176"/>
    </location>
</feature>
<dbReference type="InterPro" id="IPR036318">
    <property type="entry name" value="FAD-bd_PCMH-like_sf"/>
</dbReference>
<dbReference type="AlphaFoldDB" id="A0A4R8LYV6"/>
<dbReference type="Pfam" id="PF03450">
    <property type="entry name" value="CO_deh_flav_C"/>
    <property type="match status" value="1"/>
</dbReference>
<dbReference type="PANTHER" id="PTHR42659:SF2">
    <property type="entry name" value="XANTHINE DEHYDROGENASE SUBUNIT C-RELATED"/>
    <property type="match status" value="1"/>
</dbReference>
<dbReference type="Proteomes" id="UP000295066">
    <property type="component" value="Unassembled WGS sequence"/>
</dbReference>
<dbReference type="InterPro" id="IPR051312">
    <property type="entry name" value="Diverse_Substr_Oxidored"/>
</dbReference>
<dbReference type="Gene3D" id="3.30.43.10">
    <property type="entry name" value="Uridine Diphospho-n-acetylenolpyruvylglucosamine Reductase, domain 2"/>
    <property type="match status" value="1"/>
</dbReference>
<dbReference type="EMBL" id="SORI01000030">
    <property type="protein sequence ID" value="TDY53587.1"/>
    <property type="molecule type" value="Genomic_DNA"/>
</dbReference>
<evidence type="ECO:0000256" key="3">
    <source>
        <dbReference type="ARBA" id="ARBA00023002"/>
    </source>
</evidence>
<name>A0A4R8LYV6_9BACT</name>
<dbReference type="InterPro" id="IPR016166">
    <property type="entry name" value="FAD-bd_PCMH"/>
</dbReference>
<accession>A0A4R8LYV6</accession>
<reference evidence="5 6" key="1">
    <citation type="submission" date="2019-03" db="EMBL/GenBank/DDBJ databases">
        <title>Genomic Encyclopedia of Type Strains, Phase IV (KMG-IV): sequencing the most valuable type-strain genomes for metagenomic binning, comparative biology and taxonomic classification.</title>
        <authorList>
            <person name="Goeker M."/>
        </authorList>
    </citation>
    <scope>NUCLEOTIDE SEQUENCE [LARGE SCALE GENOMIC DNA]</scope>
    <source>
        <strain evidence="5 6">DSM 25964</strain>
    </source>
</reference>
<dbReference type="InterPro" id="IPR002346">
    <property type="entry name" value="Mopterin_DH_FAD-bd"/>
</dbReference>
<evidence type="ECO:0000313" key="5">
    <source>
        <dbReference type="EMBL" id="TDY53587.1"/>
    </source>
</evidence>
<evidence type="ECO:0000259" key="4">
    <source>
        <dbReference type="PROSITE" id="PS51387"/>
    </source>
</evidence>
<dbReference type="SUPFAM" id="SSF55447">
    <property type="entry name" value="CO dehydrogenase flavoprotein C-terminal domain-like"/>
    <property type="match status" value="1"/>
</dbReference>
<dbReference type="GO" id="GO:0016491">
    <property type="term" value="F:oxidoreductase activity"/>
    <property type="evidence" value="ECO:0007669"/>
    <property type="project" value="UniProtKB-KW"/>
</dbReference>
<protein>
    <submittedName>
        <fullName evidence="5">Carbon-monoxide dehydrogenase medium subunit</fullName>
    </submittedName>
</protein>
<dbReference type="GO" id="GO:0071949">
    <property type="term" value="F:FAD binding"/>
    <property type="evidence" value="ECO:0007669"/>
    <property type="project" value="InterPro"/>
</dbReference>
<keyword evidence="2" id="KW-0274">FAD</keyword>
<dbReference type="InterPro" id="IPR005107">
    <property type="entry name" value="CO_DH_flav_C"/>
</dbReference>
<evidence type="ECO:0000313" key="6">
    <source>
        <dbReference type="Proteomes" id="UP000295066"/>
    </source>
</evidence>
<proteinExistence type="predicted"/>
<gene>
    <name evidence="5" type="ORF">C8D99_1307</name>
</gene>
<organism evidence="5 6">
    <name type="scientific">Aminivibrio pyruvatiphilus</name>
    <dbReference type="NCBI Taxonomy" id="1005740"/>
    <lineage>
        <taxon>Bacteria</taxon>
        <taxon>Thermotogati</taxon>
        <taxon>Synergistota</taxon>
        <taxon>Synergistia</taxon>
        <taxon>Synergistales</taxon>
        <taxon>Aminobacteriaceae</taxon>
        <taxon>Aminivibrio</taxon>
    </lineage>
</organism>
<keyword evidence="3" id="KW-0560">Oxidoreductase</keyword>
<dbReference type="Gene3D" id="3.30.465.10">
    <property type="match status" value="1"/>
</dbReference>
<evidence type="ECO:0000256" key="1">
    <source>
        <dbReference type="ARBA" id="ARBA00022630"/>
    </source>
</evidence>
<dbReference type="PANTHER" id="PTHR42659">
    <property type="entry name" value="XANTHINE DEHYDROGENASE SUBUNIT C-RELATED"/>
    <property type="match status" value="1"/>
</dbReference>
<dbReference type="Pfam" id="PF00941">
    <property type="entry name" value="FAD_binding_5"/>
    <property type="match status" value="1"/>
</dbReference>
<dbReference type="InterPro" id="IPR016167">
    <property type="entry name" value="FAD-bd_PCMH_sub1"/>
</dbReference>
<dbReference type="OrthoDB" id="9789842at2"/>
<keyword evidence="1" id="KW-0285">Flavoprotein</keyword>
<dbReference type="PROSITE" id="PS51387">
    <property type="entry name" value="FAD_PCMH"/>
    <property type="match status" value="1"/>
</dbReference>
<dbReference type="RefSeq" id="WP_133959131.1">
    <property type="nucleotide sequence ID" value="NZ_SORI01000030.1"/>
</dbReference>